<protein>
    <submittedName>
        <fullName evidence="8">Uncharacterized protein</fullName>
    </submittedName>
</protein>
<comment type="catalytic activity">
    <reaction evidence="5">
        <text>a primary alcohol + NAD(+) = an aldehyde + NADH + H(+)</text>
        <dbReference type="Rhea" id="RHEA:10736"/>
        <dbReference type="ChEBI" id="CHEBI:15378"/>
        <dbReference type="ChEBI" id="CHEBI:15734"/>
        <dbReference type="ChEBI" id="CHEBI:17478"/>
        <dbReference type="ChEBI" id="CHEBI:57540"/>
        <dbReference type="ChEBI" id="CHEBI:57945"/>
        <dbReference type="EC" id="1.1.1.1"/>
    </reaction>
</comment>
<dbReference type="Pfam" id="PF00465">
    <property type="entry name" value="Fe-ADH"/>
    <property type="match status" value="1"/>
</dbReference>
<comment type="similarity">
    <text evidence="2">Belongs to the iron-containing alcohol dehydrogenase family.</text>
</comment>
<evidence type="ECO:0000256" key="3">
    <source>
        <dbReference type="ARBA" id="ARBA00023002"/>
    </source>
</evidence>
<dbReference type="AlphaFoldDB" id="A0A1H3NPD8"/>
<dbReference type="GO" id="GO:0046872">
    <property type="term" value="F:metal ion binding"/>
    <property type="evidence" value="ECO:0007669"/>
    <property type="project" value="InterPro"/>
</dbReference>
<dbReference type="EMBL" id="FNPF01000028">
    <property type="protein sequence ID" value="SDY90786.1"/>
    <property type="molecule type" value="Genomic_DNA"/>
</dbReference>
<feature type="domain" description="Fe-containing alcohol dehydrogenase-like C-terminal" evidence="7">
    <location>
        <begin position="188"/>
        <end position="374"/>
    </location>
</feature>
<dbReference type="PANTHER" id="PTHR11496:SF102">
    <property type="entry name" value="ALCOHOL DEHYDROGENASE 4"/>
    <property type="match status" value="1"/>
</dbReference>
<keyword evidence="9" id="KW-1185">Reference proteome</keyword>
<proteinExistence type="inferred from homology"/>
<dbReference type="InterPro" id="IPR039697">
    <property type="entry name" value="Alcohol_dehydrogenase_Fe"/>
</dbReference>
<keyword evidence="4" id="KW-0520">NAD</keyword>
<dbReference type="PANTHER" id="PTHR11496">
    <property type="entry name" value="ALCOHOL DEHYDROGENASE"/>
    <property type="match status" value="1"/>
</dbReference>
<organism evidence="8 9">
    <name type="scientific">Citreimonas salinaria</name>
    <dbReference type="NCBI Taxonomy" id="321339"/>
    <lineage>
        <taxon>Bacteria</taxon>
        <taxon>Pseudomonadati</taxon>
        <taxon>Pseudomonadota</taxon>
        <taxon>Alphaproteobacteria</taxon>
        <taxon>Rhodobacterales</taxon>
        <taxon>Roseobacteraceae</taxon>
        <taxon>Citreimonas</taxon>
    </lineage>
</organism>
<accession>A0A1H3NPD8</accession>
<dbReference type="InterPro" id="IPR001670">
    <property type="entry name" value="ADH_Fe/GldA"/>
</dbReference>
<dbReference type="PROSITE" id="PS00913">
    <property type="entry name" value="ADH_IRON_1"/>
    <property type="match status" value="1"/>
</dbReference>
<comment type="cofactor">
    <cofactor evidence="1">
        <name>Fe cation</name>
        <dbReference type="ChEBI" id="CHEBI:24875"/>
    </cofactor>
</comment>
<feature type="domain" description="Alcohol dehydrogenase iron-type/glycerol dehydrogenase GldA" evidence="6">
    <location>
        <begin position="10"/>
        <end position="177"/>
    </location>
</feature>
<evidence type="ECO:0000256" key="1">
    <source>
        <dbReference type="ARBA" id="ARBA00001962"/>
    </source>
</evidence>
<evidence type="ECO:0000259" key="7">
    <source>
        <dbReference type="Pfam" id="PF25137"/>
    </source>
</evidence>
<dbReference type="STRING" id="321339.SAMN05444340_12810"/>
<name>A0A1H3NPD8_9RHOB</name>
<reference evidence="8 9" key="1">
    <citation type="submission" date="2016-10" db="EMBL/GenBank/DDBJ databases">
        <authorList>
            <person name="de Groot N.N."/>
        </authorList>
    </citation>
    <scope>NUCLEOTIDE SEQUENCE [LARGE SCALE GENOMIC DNA]</scope>
    <source>
        <strain evidence="8 9">DSM 26880</strain>
    </source>
</reference>
<dbReference type="OrthoDB" id="9815791at2"/>
<sequence>MITPFDLTLPRDVRFGRGCADDAAAAAAALGRRVLLVRGRSASFADRLVAMIEAEGCVVTVLHGAGEPTLPQVEAGRIAARDAGADCVVAVGGGSVIDLGKAVAGLAPQPGDVLDYLEGVGAGRSLERDLLPLIALPTTAGTGAEATRNAVIGVPDAGLKVSLRDPRLLPAHAFVDPALTDACPPAVTLASGLDAVVQVIEPYLSARANPFTDALCRDAIPRGLEALRRVAAGDDPDARDAMALTSLQGGIALTNAGLGAVHGLAGVIGGRTGMAHGAICGRLLVPVLRANRHALAHDASAMTRFDQVSRWIGDTFGQAGTDQLDGLARWIDENALPYLPATGDDDRRSWADAAARASSMKANPVKLSPDILADVIAQSSDQ</sequence>
<dbReference type="GO" id="GO:0004022">
    <property type="term" value="F:alcohol dehydrogenase (NAD+) activity"/>
    <property type="evidence" value="ECO:0007669"/>
    <property type="project" value="UniProtKB-EC"/>
</dbReference>
<dbReference type="Proteomes" id="UP000199286">
    <property type="component" value="Unassembled WGS sequence"/>
</dbReference>
<dbReference type="Gene3D" id="3.40.50.1970">
    <property type="match status" value="1"/>
</dbReference>
<evidence type="ECO:0000256" key="5">
    <source>
        <dbReference type="ARBA" id="ARBA00049243"/>
    </source>
</evidence>
<dbReference type="CDD" id="cd08183">
    <property type="entry name" value="Fe-ADH-like"/>
    <property type="match status" value="1"/>
</dbReference>
<dbReference type="InterPro" id="IPR056798">
    <property type="entry name" value="ADH_Fe_C"/>
</dbReference>
<evidence type="ECO:0000256" key="2">
    <source>
        <dbReference type="ARBA" id="ARBA00007358"/>
    </source>
</evidence>
<dbReference type="InterPro" id="IPR018211">
    <property type="entry name" value="ADH_Fe_CS"/>
</dbReference>
<dbReference type="Gene3D" id="1.20.1090.10">
    <property type="entry name" value="Dehydroquinate synthase-like - alpha domain"/>
    <property type="match status" value="1"/>
</dbReference>
<evidence type="ECO:0000256" key="4">
    <source>
        <dbReference type="ARBA" id="ARBA00023027"/>
    </source>
</evidence>
<gene>
    <name evidence="8" type="ORF">SAMN05444340_12810</name>
</gene>
<keyword evidence="3" id="KW-0560">Oxidoreductase</keyword>
<evidence type="ECO:0000259" key="6">
    <source>
        <dbReference type="Pfam" id="PF00465"/>
    </source>
</evidence>
<evidence type="ECO:0000313" key="8">
    <source>
        <dbReference type="EMBL" id="SDY90786.1"/>
    </source>
</evidence>
<dbReference type="FunFam" id="3.40.50.1970:FF:000003">
    <property type="entry name" value="Alcohol dehydrogenase, iron-containing"/>
    <property type="match status" value="1"/>
</dbReference>
<evidence type="ECO:0000313" key="9">
    <source>
        <dbReference type="Proteomes" id="UP000199286"/>
    </source>
</evidence>
<dbReference type="Pfam" id="PF25137">
    <property type="entry name" value="ADH_Fe_C"/>
    <property type="match status" value="1"/>
</dbReference>
<dbReference type="SUPFAM" id="SSF56796">
    <property type="entry name" value="Dehydroquinate synthase-like"/>
    <property type="match status" value="1"/>
</dbReference>